<dbReference type="EMBL" id="CAFBLS010000314">
    <property type="protein sequence ID" value="CAB4886475.1"/>
    <property type="molecule type" value="Genomic_DNA"/>
</dbReference>
<dbReference type="CDD" id="cd07187">
    <property type="entry name" value="YvcK_like"/>
    <property type="match status" value="1"/>
</dbReference>
<keyword evidence="1" id="KW-0963">Cytoplasm</keyword>
<dbReference type="PANTHER" id="PTHR30135">
    <property type="entry name" value="UNCHARACTERIZED PROTEIN YVCK-RELATED"/>
    <property type="match status" value="1"/>
</dbReference>
<dbReference type="Pfam" id="PF01933">
    <property type="entry name" value="CofD"/>
    <property type="match status" value="1"/>
</dbReference>
<gene>
    <name evidence="2" type="ORF">UFOPK3402_01913</name>
</gene>
<accession>A0A6J7EZ74</accession>
<protein>
    <submittedName>
        <fullName evidence="2">Unannotated protein</fullName>
    </submittedName>
</protein>
<proteinExistence type="inferred from homology"/>
<dbReference type="NCBIfam" id="TIGR01826">
    <property type="entry name" value="CofD_related"/>
    <property type="match status" value="1"/>
</dbReference>
<dbReference type="GO" id="GO:0043743">
    <property type="term" value="F:LPPG:FO 2-phospho-L-lactate transferase activity"/>
    <property type="evidence" value="ECO:0007669"/>
    <property type="project" value="InterPro"/>
</dbReference>
<reference evidence="2" key="1">
    <citation type="submission" date="2020-05" db="EMBL/GenBank/DDBJ databases">
        <authorList>
            <person name="Chiriac C."/>
            <person name="Salcher M."/>
            <person name="Ghai R."/>
            <person name="Kavagutti S V."/>
        </authorList>
    </citation>
    <scope>NUCLEOTIDE SEQUENCE</scope>
</reference>
<sequence>MALGGGHGLAATLKALRRVTDQITAIVGVADDGGSSGRLRAEFGGLPPGDLRMALAALCGDDTWGRTWRQVIQHRFGGDGDLAGHSLGNLLITALWEETHDAVIGLDWVAALLEAHGRVLPCSTTPVQIVADVHGDAARPDGISQVLGQVAVATTAGDVLSMRLEPASPVACADALTAIGAADVIVLGPGSWFTSVMPHLLIPDQYQAILGSSALKVVVLNLDPDRDDETSGASLDEHLEFMHRLAPELRVDVVLADPQMIDDEAALLERCGALGARLERANVSFAGSDRPGEHDPDRLAVAFGSVLGRWQDEPLWR</sequence>
<dbReference type="Gene3D" id="3.40.50.10680">
    <property type="entry name" value="CofD-like domains"/>
    <property type="match status" value="1"/>
</dbReference>
<dbReference type="InterPro" id="IPR002882">
    <property type="entry name" value="CofD"/>
</dbReference>
<name>A0A6J7EZ74_9ZZZZ</name>
<organism evidence="2">
    <name type="scientific">freshwater metagenome</name>
    <dbReference type="NCBI Taxonomy" id="449393"/>
    <lineage>
        <taxon>unclassified sequences</taxon>
        <taxon>metagenomes</taxon>
        <taxon>ecological metagenomes</taxon>
    </lineage>
</organism>
<dbReference type="InterPro" id="IPR038136">
    <property type="entry name" value="CofD-like_dom_sf"/>
</dbReference>
<dbReference type="PANTHER" id="PTHR30135:SF3">
    <property type="entry name" value="GLUCONEOGENESIS FACTOR-RELATED"/>
    <property type="match status" value="1"/>
</dbReference>
<evidence type="ECO:0000313" key="2">
    <source>
        <dbReference type="EMBL" id="CAB4886475.1"/>
    </source>
</evidence>
<dbReference type="AlphaFoldDB" id="A0A6J7EZ74"/>
<evidence type="ECO:0000256" key="1">
    <source>
        <dbReference type="ARBA" id="ARBA00022490"/>
    </source>
</evidence>
<dbReference type="InterPro" id="IPR010119">
    <property type="entry name" value="Gluconeogen_factor"/>
</dbReference>
<dbReference type="SUPFAM" id="SSF142338">
    <property type="entry name" value="CofD-like"/>
    <property type="match status" value="1"/>
</dbReference>
<dbReference type="HAMAP" id="MF_00973">
    <property type="entry name" value="Gluconeogen_factor"/>
    <property type="match status" value="1"/>
</dbReference>